<comment type="caution">
    <text evidence="5">The sequence shown here is derived from an EMBL/GenBank/DDBJ whole genome shotgun (WGS) entry which is preliminary data.</text>
</comment>
<sequence>MKKLTILTVLFGLMMSVWSIALADVGRGDSNSEVEHVQRLMITQGYLLDQADGIFGNNTEYAVRVFQEQHGIPVTGIVNSKTLAAMEENNKRFVVQQQSRNVRSQMAVSRYGDRGRHVEDLQLRLAGSGFSPGEIDGVFGSGTANALKRFQRAKGVEATGELDSRTLQLLSAAQGFPTNYRRTLTMSASAYSAEDPGNTAYTARGNLLRRGYVSVDPDVIPLGTKLYIEGYGYAVADDTGGAIVGNRIDLAMDSHGEAINFGLRTVKVYVL</sequence>
<dbReference type="Pfam" id="PF01471">
    <property type="entry name" value="PG_binding_1"/>
    <property type="match status" value="2"/>
</dbReference>
<evidence type="ECO:0000259" key="4">
    <source>
        <dbReference type="Pfam" id="PF06725"/>
    </source>
</evidence>
<dbReference type="SUPFAM" id="SSF50685">
    <property type="entry name" value="Barwin-like endoglucanases"/>
    <property type="match status" value="1"/>
</dbReference>
<proteinExistence type="predicted"/>
<dbReference type="Gene3D" id="1.10.101.10">
    <property type="entry name" value="PGBD-like superfamily/PGBD"/>
    <property type="match status" value="2"/>
</dbReference>
<dbReference type="InterPro" id="IPR036366">
    <property type="entry name" value="PGBDSf"/>
</dbReference>
<dbReference type="InterPro" id="IPR036365">
    <property type="entry name" value="PGBD-like_sf"/>
</dbReference>
<dbReference type="Proteomes" id="UP000707138">
    <property type="component" value="Unassembled WGS sequence"/>
</dbReference>
<dbReference type="CDD" id="cd22786">
    <property type="entry name" value="DPBB_YuiC-like"/>
    <property type="match status" value="1"/>
</dbReference>
<feature type="domain" description="3D" evidence="4">
    <location>
        <begin position="213"/>
        <end position="271"/>
    </location>
</feature>
<organism evidence="5 6">
    <name type="scientific">Veillonella magna</name>
    <dbReference type="NCBI Taxonomy" id="464322"/>
    <lineage>
        <taxon>Bacteria</taxon>
        <taxon>Bacillati</taxon>
        <taxon>Bacillota</taxon>
        <taxon>Negativicutes</taxon>
        <taxon>Veillonellales</taxon>
        <taxon>Veillonellaceae</taxon>
        <taxon>Veillonella</taxon>
    </lineage>
</organism>
<name>A0ABS2GFD6_9FIRM</name>
<dbReference type="InterPro" id="IPR036908">
    <property type="entry name" value="RlpA-like_sf"/>
</dbReference>
<dbReference type="PANTHER" id="PTHR39160">
    <property type="entry name" value="CELL WALL-BINDING PROTEIN YOCH"/>
    <property type="match status" value="1"/>
</dbReference>
<feature type="domain" description="Peptidoglycan binding-like" evidence="3">
    <location>
        <begin position="31"/>
        <end position="86"/>
    </location>
</feature>
<evidence type="ECO:0000313" key="6">
    <source>
        <dbReference type="Proteomes" id="UP000707138"/>
    </source>
</evidence>
<evidence type="ECO:0000259" key="3">
    <source>
        <dbReference type="Pfam" id="PF01471"/>
    </source>
</evidence>
<dbReference type="Gene3D" id="2.40.40.10">
    <property type="entry name" value="RlpA-like domain"/>
    <property type="match status" value="1"/>
</dbReference>
<reference evidence="5 6" key="1">
    <citation type="journal article" date="2021" name="Sci. Rep.">
        <title>The distribution of antibiotic resistance genes in chicken gut microbiota commensals.</title>
        <authorList>
            <person name="Juricova H."/>
            <person name="Matiasovicova J."/>
            <person name="Kubasova T."/>
            <person name="Cejkova D."/>
            <person name="Rychlik I."/>
        </authorList>
    </citation>
    <scope>NUCLEOTIDE SEQUENCE [LARGE SCALE GENOMIC DNA]</scope>
    <source>
        <strain evidence="5 6">An537</strain>
    </source>
</reference>
<evidence type="ECO:0000256" key="1">
    <source>
        <dbReference type="ARBA" id="ARBA00022729"/>
    </source>
</evidence>
<accession>A0ABS2GFD6</accession>
<keyword evidence="1 2" id="KW-0732">Signal</keyword>
<gene>
    <name evidence="5" type="ORF">H6A01_04285</name>
</gene>
<dbReference type="SUPFAM" id="SSF47090">
    <property type="entry name" value="PGBD-like"/>
    <property type="match status" value="2"/>
</dbReference>
<feature type="chain" id="PRO_5047292109" evidence="2">
    <location>
        <begin position="24"/>
        <end position="271"/>
    </location>
</feature>
<dbReference type="InterPro" id="IPR002477">
    <property type="entry name" value="Peptidoglycan-bd-like"/>
</dbReference>
<dbReference type="EMBL" id="JACJLA010000005">
    <property type="protein sequence ID" value="MBM6912545.1"/>
    <property type="molecule type" value="Genomic_DNA"/>
</dbReference>
<dbReference type="PANTHER" id="PTHR39160:SF4">
    <property type="entry name" value="RESUSCITATION-PROMOTING FACTOR RPFB"/>
    <property type="match status" value="1"/>
</dbReference>
<protein>
    <submittedName>
        <fullName evidence="5">Peptidoglycan-binding protein</fullName>
    </submittedName>
</protein>
<evidence type="ECO:0000256" key="2">
    <source>
        <dbReference type="SAM" id="SignalP"/>
    </source>
</evidence>
<dbReference type="Pfam" id="PF06725">
    <property type="entry name" value="3D"/>
    <property type="match status" value="1"/>
</dbReference>
<feature type="domain" description="Peptidoglycan binding-like" evidence="3">
    <location>
        <begin position="115"/>
        <end position="170"/>
    </location>
</feature>
<dbReference type="InterPro" id="IPR051933">
    <property type="entry name" value="Resuscitation_pf_RpfB"/>
</dbReference>
<dbReference type="InterPro" id="IPR010611">
    <property type="entry name" value="3D_dom"/>
</dbReference>
<feature type="signal peptide" evidence="2">
    <location>
        <begin position="1"/>
        <end position="23"/>
    </location>
</feature>
<evidence type="ECO:0000313" key="5">
    <source>
        <dbReference type="EMBL" id="MBM6912545.1"/>
    </source>
</evidence>
<keyword evidence="6" id="KW-1185">Reference proteome</keyword>